<organism evidence="1 2">
    <name type="scientific">Dendrobium chrysotoxum</name>
    <name type="common">Orchid</name>
    <dbReference type="NCBI Taxonomy" id="161865"/>
    <lineage>
        <taxon>Eukaryota</taxon>
        <taxon>Viridiplantae</taxon>
        <taxon>Streptophyta</taxon>
        <taxon>Embryophyta</taxon>
        <taxon>Tracheophyta</taxon>
        <taxon>Spermatophyta</taxon>
        <taxon>Magnoliopsida</taxon>
        <taxon>Liliopsida</taxon>
        <taxon>Asparagales</taxon>
        <taxon>Orchidaceae</taxon>
        <taxon>Epidendroideae</taxon>
        <taxon>Malaxideae</taxon>
        <taxon>Dendrobiinae</taxon>
        <taxon>Dendrobium</taxon>
    </lineage>
</organism>
<evidence type="ECO:0000313" key="2">
    <source>
        <dbReference type="Proteomes" id="UP000775213"/>
    </source>
</evidence>
<reference evidence="1 2" key="1">
    <citation type="journal article" date="2021" name="Hortic Res">
        <title>Chromosome-scale assembly of the Dendrobium chrysotoxum genome enhances the understanding of orchid evolution.</title>
        <authorList>
            <person name="Zhang Y."/>
            <person name="Zhang G.Q."/>
            <person name="Zhang D."/>
            <person name="Liu X.D."/>
            <person name="Xu X.Y."/>
            <person name="Sun W.H."/>
            <person name="Yu X."/>
            <person name="Zhu X."/>
            <person name="Wang Z.W."/>
            <person name="Zhao X."/>
            <person name="Zhong W.Y."/>
            <person name="Chen H."/>
            <person name="Yin W.L."/>
            <person name="Huang T."/>
            <person name="Niu S.C."/>
            <person name="Liu Z.J."/>
        </authorList>
    </citation>
    <scope>NUCLEOTIDE SEQUENCE [LARGE SCALE GENOMIC DNA]</scope>
    <source>
        <strain evidence="1">Lindl</strain>
    </source>
</reference>
<comment type="caution">
    <text evidence="1">The sequence shown here is derived from an EMBL/GenBank/DDBJ whole genome shotgun (WGS) entry which is preliminary data.</text>
</comment>
<name>A0AAV7G8L7_DENCH</name>
<dbReference type="EMBL" id="JAGFBR010000017">
    <property type="protein sequence ID" value="KAH0452077.1"/>
    <property type="molecule type" value="Genomic_DNA"/>
</dbReference>
<dbReference type="Proteomes" id="UP000775213">
    <property type="component" value="Unassembled WGS sequence"/>
</dbReference>
<protein>
    <submittedName>
        <fullName evidence="1">Uncharacterized protein</fullName>
    </submittedName>
</protein>
<keyword evidence="2" id="KW-1185">Reference proteome</keyword>
<dbReference type="AlphaFoldDB" id="A0AAV7G8L7"/>
<evidence type="ECO:0000313" key="1">
    <source>
        <dbReference type="EMBL" id="KAH0452077.1"/>
    </source>
</evidence>
<gene>
    <name evidence="1" type="ORF">IEQ34_019376</name>
</gene>
<sequence>MSKPGNFLSSFDREVALQARIHEPGEPIPQGCALHSADSCPWTFCPLSSQGEQLQSCRHRSLRSDVLPSI</sequence>
<accession>A0AAV7G8L7</accession>
<proteinExistence type="predicted"/>